<protein>
    <submittedName>
        <fullName evidence="3">NAD(P)-binding domain-containing protein</fullName>
    </submittedName>
</protein>
<dbReference type="Proteomes" id="UP001415169">
    <property type="component" value="Unassembled WGS sequence"/>
</dbReference>
<evidence type="ECO:0000313" key="4">
    <source>
        <dbReference type="Proteomes" id="UP001415169"/>
    </source>
</evidence>
<organism evidence="3 4">
    <name type="scientific">Gryllotalpicola daejeonensis</name>
    <dbReference type="NCBI Taxonomy" id="993087"/>
    <lineage>
        <taxon>Bacteria</taxon>
        <taxon>Bacillati</taxon>
        <taxon>Actinomycetota</taxon>
        <taxon>Actinomycetes</taxon>
        <taxon>Micrococcales</taxon>
        <taxon>Microbacteriaceae</taxon>
        <taxon>Gryllotalpicola</taxon>
    </lineage>
</organism>
<evidence type="ECO:0000259" key="2">
    <source>
        <dbReference type="Pfam" id="PF03807"/>
    </source>
</evidence>
<dbReference type="PANTHER" id="PTHR14239">
    <property type="entry name" value="DUDULIN-RELATED"/>
    <property type="match status" value="1"/>
</dbReference>
<dbReference type="EMBL" id="BAABBV010000001">
    <property type="protein sequence ID" value="GAA4163960.1"/>
    <property type="molecule type" value="Genomic_DNA"/>
</dbReference>
<evidence type="ECO:0000313" key="3">
    <source>
        <dbReference type="EMBL" id="GAA4163960.1"/>
    </source>
</evidence>
<comment type="caution">
    <text evidence="3">The sequence shown here is derived from an EMBL/GenBank/DDBJ whole genome shotgun (WGS) entry which is preliminary data.</text>
</comment>
<keyword evidence="4" id="KW-1185">Reference proteome</keyword>
<reference evidence="3" key="2">
    <citation type="submission" date="2023-12" db="EMBL/GenBank/DDBJ databases">
        <authorList>
            <person name="Sun Q."/>
            <person name="Inoue M."/>
        </authorList>
    </citation>
    <scope>NUCLEOTIDE SEQUENCE</scope>
    <source>
        <strain evidence="3">JCM 17590</strain>
    </source>
</reference>
<dbReference type="InterPro" id="IPR036291">
    <property type="entry name" value="NAD(P)-bd_dom_sf"/>
</dbReference>
<dbReference type="RefSeq" id="WP_344792142.1">
    <property type="nucleotide sequence ID" value="NZ_BAABBV010000001.1"/>
</dbReference>
<dbReference type="Pfam" id="PF03807">
    <property type="entry name" value="F420_oxidored"/>
    <property type="match status" value="1"/>
</dbReference>
<dbReference type="InterPro" id="IPR028939">
    <property type="entry name" value="P5C_Rdtase_cat_N"/>
</dbReference>
<feature type="domain" description="Pyrroline-5-carboxylate reductase catalytic N-terminal" evidence="2">
    <location>
        <begin position="4"/>
        <end position="91"/>
    </location>
</feature>
<reference evidence="3" key="1">
    <citation type="journal article" date="2014" name="Int. J. Syst. Evol. Microbiol.">
        <title>Complete genome of a new Firmicutes species belonging to the dominant human colonic microbiota ('Ruminococcus bicirculans') reveals two chromosomes and a selective capacity to utilize plant glucans.</title>
        <authorList>
            <consortium name="NISC Comparative Sequencing Program"/>
            <person name="Wegmann U."/>
            <person name="Louis P."/>
            <person name="Goesmann A."/>
            <person name="Henrissat B."/>
            <person name="Duncan S.H."/>
            <person name="Flint H.J."/>
        </authorList>
    </citation>
    <scope>NUCLEOTIDE SEQUENCE</scope>
    <source>
        <strain evidence="3">JCM 17590</strain>
    </source>
</reference>
<gene>
    <name evidence="3" type="ORF">GCM10022286_25160</name>
</gene>
<evidence type="ECO:0000256" key="1">
    <source>
        <dbReference type="ARBA" id="ARBA00023002"/>
    </source>
</evidence>
<keyword evidence="1" id="KW-0560">Oxidoreductase</keyword>
<name>A0ABP7ZM64_9MICO</name>
<dbReference type="SUPFAM" id="SSF51735">
    <property type="entry name" value="NAD(P)-binding Rossmann-fold domains"/>
    <property type="match status" value="1"/>
</dbReference>
<dbReference type="Gene3D" id="3.40.50.720">
    <property type="entry name" value="NAD(P)-binding Rossmann-like Domain"/>
    <property type="match status" value="1"/>
</dbReference>
<accession>A0ABP7ZM64</accession>
<dbReference type="InterPro" id="IPR051267">
    <property type="entry name" value="STEAP_metalloreductase"/>
</dbReference>
<sequence>MTTLGFIGAGKIGGTVAKLAAQHGYDVVVSNSRAPETLADLVAEIGGSARAAWAAEAAAAADIAFVSIPLKNIWQIDPAPLAGKIVLETNNYYPARDGRIADLDEERDTTTGLLQKHLPGSRVVKAFNHINWAHIPKQGLPAGDPARRALAVASDHADALEFARTFYDQLGFDTVDASPVADSWRIERDTPGYGPRLTKSELEAALQRATRAAVHS</sequence>
<proteinExistence type="predicted"/>